<reference evidence="1" key="1">
    <citation type="journal article" date="2009" name="PLoS Genet.">
        <title>Sequencing, mapping, and analysis of 27,455 maize full-length cDNAs.</title>
        <authorList>
            <person name="Soderlund C."/>
            <person name="Descour A."/>
            <person name="Kudrna D."/>
            <person name="Bomhoff M."/>
            <person name="Boyd L."/>
            <person name="Currie J."/>
            <person name="Angelova A."/>
            <person name="Collura K."/>
            <person name="Wissotski M."/>
            <person name="Ashley E."/>
            <person name="Morrow D."/>
            <person name="Fernandes J."/>
            <person name="Walbot V."/>
            <person name="Yu Y."/>
        </authorList>
    </citation>
    <scope>NUCLEOTIDE SEQUENCE</scope>
    <source>
        <strain evidence="1">B73</strain>
    </source>
</reference>
<evidence type="ECO:0000313" key="1">
    <source>
        <dbReference type="EMBL" id="ACN36512.1"/>
    </source>
</evidence>
<accession>C0PMU6</accession>
<protein>
    <submittedName>
        <fullName evidence="1">Uncharacterized protein</fullName>
    </submittedName>
</protein>
<sequence>MLIPVTKGLFWLEAWQANARPHIIGRVDFDSSDLKLVMQLLNFSFNLTPEQQAHNLTNMISSVSQMTAN</sequence>
<reference evidence="1" key="2">
    <citation type="submission" date="2012-06" db="EMBL/GenBank/DDBJ databases">
        <authorList>
            <person name="Yu Y."/>
            <person name="Currie J."/>
            <person name="Lomeli R."/>
            <person name="Angelova A."/>
            <person name="Collura K."/>
            <person name="Wissotski M."/>
            <person name="Campos D."/>
            <person name="Kudrna D."/>
            <person name="Golser W."/>
            <person name="Ashely E."/>
            <person name="Descour A."/>
            <person name="Fernandes J."/>
            <person name="Soderlund C."/>
            <person name="Walbot V."/>
        </authorList>
    </citation>
    <scope>NUCLEOTIDE SEQUENCE</scope>
    <source>
        <strain evidence="1">B73</strain>
    </source>
</reference>
<name>C0PMU6_MAIZE</name>
<dbReference type="AlphaFoldDB" id="C0PMU6"/>
<dbReference type="EMBL" id="BT069615">
    <property type="protein sequence ID" value="ACN36512.1"/>
    <property type="molecule type" value="mRNA"/>
</dbReference>
<organism evidence="1">
    <name type="scientific">Zea mays</name>
    <name type="common">Maize</name>
    <dbReference type="NCBI Taxonomy" id="4577"/>
    <lineage>
        <taxon>Eukaryota</taxon>
        <taxon>Viridiplantae</taxon>
        <taxon>Streptophyta</taxon>
        <taxon>Embryophyta</taxon>
        <taxon>Tracheophyta</taxon>
        <taxon>Spermatophyta</taxon>
        <taxon>Magnoliopsida</taxon>
        <taxon>Liliopsida</taxon>
        <taxon>Poales</taxon>
        <taxon>Poaceae</taxon>
        <taxon>PACMAD clade</taxon>
        <taxon>Panicoideae</taxon>
        <taxon>Andropogonodae</taxon>
        <taxon>Andropogoneae</taxon>
        <taxon>Tripsacinae</taxon>
        <taxon>Zea</taxon>
    </lineage>
</organism>
<proteinExistence type="evidence at transcript level"/>